<dbReference type="HOGENOM" id="CLU_540696_0_0_6"/>
<reference evidence="2 3" key="1">
    <citation type="journal article" date="2008" name="Genome Biol.">
        <title>The complete genome, comparative and functional analysis of Stenotrophomonas maltophilia reveals an organism heavily shielded by drug resistance determinants.</title>
        <authorList>
            <person name="Crossman L.C."/>
            <person name="Gould V.C."/>
            <person name="Dow J.M."/>
            <person name="Vernikos G.S."/>
            <person name="Okazaki A."/>
            <person name="Sebaihia M."/>
            <person name="Saunders D."/>
            <person name="Arrowsmith C."/>
            <person name="Carver T."/>
            <person name="Peters N."/>
            <person name="Adlem E."/>
            <person name="Kerhornou A."/>
            <person name="Lord A."/>
            <person name="Murphy L."/>
            <person name="Seeger K."/>
            <person name="Squares R."/>
            <person name="Rutter S."/>
            <person name="Quail M.A."/>
            <person name="Rajandream M.A."/>
            <person name="Harris D."/>
            <person name="Churcher C."/>
            <person name="Bentley S.D."/>
            <person name="Parkhill J."/>
            <person name="Thomson N.R."/>
            <person name="Avison M.B."/>
        </authorList>
    </citation>
    <scope>NUCLEOTIDE SEQUENCE [LARGE SCALE GENOMIC DNA]</scope>
    <source>
        <strain evidence="2 3">K279a</strain>
    </source>
</reference>
<feature type="region of interest" description="Disordered" evidence="1">
    <location>
        <begin position="1"/>
        <end position="35"/>
    </location>
</feature>
<evidence type="ECO:0000313" key="3">
    <source>
        <dbReference type="Proteomes" id="UP000008840"/>
    </source>
</evidence>
<evidence type="ECO:0000313" key="2">
    <source>
        <dbReference type="EMBL" id="CAQ45489.1"/>
    </source>
</evidence>
<dbReference type="KEGG" id="sml:Smlt1975"/>
<proteinExistence type="predicted"/>
<organism evidence="2 3">
    <name type="scientific">Stenotrophomonas maltophilia (strain K279a)</name>
    <dbReference type="NCBI Taxonomy" id="522373"/>
    <lineage>
        <taxon>Bacteria</taxon>
        <taxon>Pseudomonadati</taxon>
        <taxon>Pseudomonadota</taxon>
        <taxon>Gammaproteobacteria</taxon>
        <taxon>Lysobacterales</taxon>
        <taxon>Lysobacteraceae</taxon>
        <taxon>Stenotrophomonas</taxon>
        <taxon>Stenotrophomonas maltophilia group</taxon>
    </lineage>
</organism>
<keyword evidence="3" id="KW-1185">Reference proteome</keyword>
<dbReference type="eggNOG" id="ENOG5032D3S">
    <property type="taxonomic scope" value="Bacteria"/>
</dbReference>
<gene>
    <name evidence="2" type="ordered locus">Smlt1975</name>
</gene>
<accession>B2FMW8</accession>
<feature type="region of interest" description="Disordered" evidence="1">
    <location>
        <begin position="81"/>
        <end position="103"/>
    </location>
</feature>
<dbReference type="AlphaFoldDB" id="B2FMW8"/>
<dbReference type="Proteomes" id="UP000008840">
    <property type="component" value="Chromosome"/>
</dbReference>
<dbReference type="EMBL" id="AM743169">
    <property type="protein sequence ID" value="CAQ45489.1"/>
    <property type="molecule type" value="Genomic_DNA"/>
</dbReference>
<sequence length="504" mass="49870">MAINDRDELNPAGAAPGQPRIAPKPSAGTAAGSALRSGVAGSAALARRAAGAGLRAAGTVADAVTAPGREAGGFVRDAGRAVAGAAPSSEQGQPLRAPSQLDPVGGASVALSRLSPLRLLSAPRPKPTFSGVSASVDSTAPLSGSRLAGRPSIGADFTGVSSSVSSTAPLAGAAGAVAPRAAATTAAAPSTYMTQDGRTAALPAGITRTVDANGNSVFTGSAATVAAASGPASGAPAGGSLAPLVSPLAAAPATPAVVAPRPTPQIAQRGRQGGIIENPADTTVDKLTRAMGSASLKGSPSGRAAVAQAILGEAGARQAERASALRTQDEADLAAGQANAVAAQGDANRALQAGQFNAQMQDNAANRQASLETARIARRPEISVAADGSMGVVGGDGSWRPVTGADGQNVRAAQAPRQTGELTDADRLKSYTDRFNAISTSAMLDADAKTAALAELDADPLYAGLRPSAGKPTFERFLTTVRSNGSKMTDTQLREYYDKNYGGN</sequence>
<protein>
    <submittedName>
        <fullName evidence="2">Uncharacterized protein</fullName>
    </submittedName>
</protein>
<name>B2FMW8_STRMK</name>
<evidence type="ECO:0000256" key="1">
    <source>
        <dbReference type="SAM" id="MobiDB-lite"/>
    </source>
</evidence>
<dbReference type="EnsemblBacteria" id="CAQ45489">
    <property type="protein sequence ID" value="CAQ45489"/>
    <property type="gene ID" value="Smlt1975"/>
</dbReference>